<accession>A0A9Q3KK18</accession>
<comment type="caution">
    <text evidence="1">The sequence shown here is derived from an EMBL/GenBank/DDBJ whole genome shotgun (WGS) entry which is preliminary data.</text>
</comment>
<reference evidence="1" key="1">
    <citation type="submission" date="2021-03" db="EMBL/GenBank/DDBJ databases">
        <title>Draft genome sequence of rust myrtle Austropuccinia psidii MF-1, a brazilian biotype.</title>
        <authorList>
            <person name="Quecine M.C."/>
            <person name="Pachon D.M.R."/>
            <person name="Bonatelli M.L."/>
            <person name="Correr F.H."/>
            <person name="Franceschini L.M."/>
            <person name="Leite T.F."/>
            <person name="Margarido G.R.A."/>
            <person name="Almeida C.A."/>
            <person name="Ferrarezi J.A."/>
            <person name="Labate C.A."/>
        </authorList>
    </citation>
    <scope>NUCLEOTIDE SEQUENCE</scope>
    <source>
        <strain evidence="1">MF-1</strain>
    </source>
</reference>
<dbReference type="AlphaFoldDB" id="A0A9Q3KK18"/>
<organism evidence="1 2">
    <name type="scientific">Austropuccinia psidii MF-1</name>
    <dbReference type="NCBI Taxonomy" id="1389203"/>
    <lineage>
        <taxon>Eukaryota</taxon>
        <taxon>Fungi</taxon>
        <taxon>Dikarya</taxon>
        <taxon>Basidiomycota</taxon>
        <taxon>Pucciniomycotina</taxon>
        <taxon>Pucciniomycetes</taxon>
        <taxon>Pucciniales</taxon>
        <taxon>Sphaerophragmiaceae</taxon>
        <taxon>Austropuccinia</taxon>
    </lineage>
</organism>
<evidence type="ECO:0000313" key="2">
    <source>
        <dbReference type="Proteomes" id="UP000765509"/>
    </source>
</evidence>
<dbReference type="OrthoDB" id="5592268at2759"/>
<protein>
    <submittedName>
        <fullName evidence="1">Uncharacterized protein</fullName>
    </submittedName>
</protein>
<proteinExistence type="predicted"/>
<name>A0A9Q3KK18_9BASI</name>
<keyword evidence="2" id="KW-1185">Reference proteome</keyword>
<evidence type="ECO:0000313" key="1">
    <source>
        <dbReference type="EMBL" id="MBW0580660.1"/>
    </source>
</evidence>
<gene>
    <name evidence="1" type="ORF">O181_120375</name>
</gene>
<dbReference type="Proteomes" id="UP000765509">
    <property type="component" value="Unassembled WGS sequence"/>
</dbReference>
<sequence>MAQTPVTLVKGWNTRLPEDTLSKDFIEIHRTASRFRIMLYKVKQHTKQSINYAFDYEKQKWDKSHKVPDRKVGDLVIVSTLNFNNIKSSNKLKSSYEDPFLIVSLHAANAVQVKFSG</sequence>
<dbReference type="EMBL" id="AVOT02108100">
    <property type="protein sequence ID" value="MBW0580660.1"/>
    <property type="molecule type" value="Genomic_DNA"/>
</dbReference>